<organism evidence="2 3">
    <name type="scientific">Drosophila willistoni</name>
    <name type="common">Fruit fly</name>
    <dbReference type="NCBI Taxonomy" id="7260"/>
    <lineage>
        <taxon>Eukaryota</taxon>
        <taxon>Metazoa</taxon>
        <taxon>Ecdysozoa</taxon>
        <taxon>Arthropoda</taxon>
        <taxon>Hexapoda</taxon>
        <taxon>Insecta</taxon>
        <taxon>Pterygota</taxon>
        <taxon>Neoptera</taxon>
        <taxon>Endopterygota</taxon>
        <taxon>Diptera</taxon>
        <taxon>Brachycera</taxon>
        <taxon>Muscomorpha</taxon>
        <taxon>Ephydroidea</taxon>
        <taxon>Drosophilidae</taxon>
        <taxon>Drosophila</taxon>
        <taxon>Sophophora</taxon>
    </lineage>
</organism>
<dbReference type="GO" id="GO:0140463">
    <property type="term" value="F:chromatin-protein adaptor activity"/>
    <property type="evidence" value="ECO:0007669"/>
    <property type="project" value="EnsemblMetazoa"/>
</dbReference>
<dbReference type="GO" id="GO:0000776">
    <property type="term" value="C:kinetochore"/>
    <property type="evidence" value="ECO:0007669"/>
    <property type="project" value="EnsemblMetazoa"/>
</dbReference>
<feature type="compositionally biased region" description="Polar residues" evidence="1">
    <location>
        <begin position="743"/>
        <end position="754"/>
    </location>
</feature>
<feature type="compositionally biased region" description="Basic and acidic residues" evidence="1">
    <location>
        <begin position="91"/>
        <end position="100"/>
    </location>
</feature>
<feature type="compositionally biased region" description="Polar residues" evidence="1">
    <location>
        <begin position="960"/>
        <end position="974"/>
    </location>
</feature>
<dbReference type="GO" id="GO:0051382">
    <property type="term" value="P:kinetochore assembly"/>
    <property type="evidence" value="ECO:0007669"/>
    <property type="project" value="EnsemblMetazoa"/>
</dbReference>
<feature type="compositionally biased region" description="Polar residues" evidence="1">
    <location>
        <begin position="1"/>
        <end position="15"/>
    </location>
</feature>
<feature type="region of interest" description="Disordered" evidence="1">
    <location>
        <begin position="986"/>
        <end position="1051"/>
    </location>
</feature>
<dbReference type="InterPro" id="IPR014710">
    <property type="entry name" value="RmlC-like_jellyroll"/>
</dbReference>
<dbReference type="eggNOG" id="KOG4615">
    <property type="taxonomic scope" value="Eukaryota"/>
</dbReference>
<feature type="region of interest" description="Disordered" evidence="1">
    <location>
        <begin position="947"/>
        <end position="974"/>
    </location>
</feature>
<proteinExistence type="predicted"/>
<gene>
    <name evidence="2" type="primary">Dwil\GK13209</name>
    <name evidence="2" type="ORF">Dwil_GK13209</name>
</gene>
<feature type="compositionally biased region" description="Polar residues" evidence="1">
    <location>
        <begin position="195"/>
        <end position="212"/>
    </location>
</feature>
<feature type="compositionally biased region" description="Polar residues" evidence="1">
    <location>
        <begin position="603"/>
        <end position="615"/>
    </location>
</feature>
<feature type="region of interest" description="Disordered" evidence="1">
    <location>
        <begin position="603"/>
        <end position="831"/>
    </location>
</feature>
<sequence>MPQNKSLKSNRNHNYPYSVKSLSGIENPRPKNKKKMNASPELEAILAEPITDADRLAEYLKRKADEVPKQDNVRLFGDFSIDLSFDVPLIKKPEEPKPTEALDAQKPNKTHLQESAPASDVPAAVPCDTEPPLQPPRAVSISPSRRSASKVPGSDRLRRVAIRRRSQSCGRRQLLKEFDNAALDAPIPSSPAFIPTTSSTPVENKKQSPTQNELHHEAVPNSERVPEAESDPNNMFTNLAQFRREVEATFTKSFNPNLTQGSCCPCSPQSAVKRRTYTIEKESNLAETRLSRSSSNLNATSLRCAKQTSIKTPMVRLRRVNTDMVVPDTPPVPAPRRRQPLPLSQPEVEVVVPETQPQELSMTGSQSQQLGEIIQNLSRHTSLPLVVIPINTQSPRADVAIDKHLNKDEPVDTDSRSIQTSSQQKVPALKKDAPDCGADLEPIDVISRSIQTTSQQKVEDIDILTDDDSDEGSDRTAPLNLAPPGGNTTRQKRKLNANYRKPTENQENSMQLLNLHRTNSDRRHRKATLASVLNKAPCTPINGEKFAGELVRMSNYEILDLRKRNSLGLIYPLNGHRKQNLEQQAALEEGIRFEIMRRNLDASSQSLQKAENQNRLSHKRREKSTNKTVPEQETLPILQTEQQVQADRNEPADASRAVAPPPDSNNGDDDDEELGHITSQHHQNEAHSPHGLSASHSSSPNKNNLNQQKENGKAHTSCLSKSSRNKDPEIEDLPNNSKDENELQTTHNNSNSIRVRSLDELMAQSPDRSQLEPKSPDFEKQMPKRMSKTKIQNTTNKEKTKGSASKKKSSNSSTSQKKLVSENQGVSLADNATEDVQIEHMEALRMDSPPPQPNLENDLLLDDDQPSTSKAAREALQRCKSQREQQAKATTKNDAVIFKKPLAPAPRAKKNKTKLERQLDKLKINIPLNGTMMTNFMQNPTEQHDTCKYNCDPVEPPVMNQKNSNQSSNAPIQSPSIISLGVAPFSDQEDNYSEPAPSSGPIKRKKGKKTTPKQPDAGNSVPEVHHGTSKNVEVATQSDPQLDLPNGTSNVDRSANQFTSWLHGSETLDTTNQLNSLDNHASTVKDLVFKNLEGIDYAFYNTAEKTSLGYMRFKPHQKRDKKRSKTTTMKFIVQYGQFAIETIFGDGRESESVVLRHGEMIEIENGTYYSITNMLDIVGAMAVSHPHISHDQGQGQAQIGLTWRMRNVL</sequence>
<protein>
    <submittedName>
        <fullName evidence="2">Uncharacterized protein</fullName>
    </submittedName>
</protein>
<dbReference type="OrthoDB" id="7872933at2759"/>
<accession>B4NLB8</accession>
<evidence type="ECO:0000256" key="1">
    <source>
        <dbReference type="SAM" id="MobiDB-lite"/>
    </source>
</evidence>
<dbReference type="HOGENOM" id="CLU_258159_0_0_1"/>
<feature type="region of interest" description="Disordered" evidence="1">
    <location>
        <begin position="91"/>
        <end position="159"/>
    </location>
</feature>
<feature type="compositionally biased region" description="Basic residues" evidence="1">
    <location>
        <begin position="1002"/>
        <end position="1011"/>
    </location>
</feature>
<evidence type="ECO:0000313" key="3">
    <source>
        <dbReference type="Proteomes" id="UP000007798"/>
    </source>
</evidence>
<name>B4NLB8_DROWI</name>
<dbReference type="InParanoid" id="B4NLB8"/>
<dbReference type="GO" id="GO:0016321">
    <property type="term" value="P:female meiosis chromosome segregation"/>
    <property type="evidence" value="ECO:0007669"/>
    <property type="project" value="EnsemblMetazoa"/>
</dbReference>
<dbReference type="AlphaFoldDB" id="B4NLB8"/>
<feature type="compositionally biased region" description="Polar residues" evidence="1">
    <location>
        <begin position="1029"/>
        <end position="1051"/>
    </location>
</feature>
<dbReference type="GO" id="GO:0007080">
    <property type="term" value="P:mitotic metaphase chromosome alignment"/>
    <property type="evidence" value="ECO:0007669"/>
    <property type="project" value="EnsemblMetazoa"/>
</dbReference>
<feature type="compositionally biased region" description="Basic and acidic residues" evidence="1">
    <location>
        <begin position="769"/>
        <end position="782"/>
    </location>
</feature>
<evidence type="ECO:0000313" key="2">
    <source>
        <dbReference type="EMBL" id="EDW84321.2"/>
    </source>
</evidence>
<feature type="region of interest" description="Disordered" evidence="1">
    <location>
        <begin position="451"/>
        <end position="510"/>
    </location>
</feature>
<reference evidence="2 3" key="1">
    <citation type="journal article" date="2007" name="Nature">
        <title>Evolution of genes and genomes on the Drosophila phylogeny.</title>
        <authorList>
            <consortium name="Drosophila 12 Genomes Consortium"/>
            <person name="Clark A.G."/>
            <person name="Eisen M.B."/>
            <person name="Smith D.R."/>
            <person name="Bergman C.M."/>
            <person name="Oliver B."/>
            <person name="Markow T.A."/>
            <person name="Kaufman T.C."/>
            <person name="Kellis M."/>
            <person name="Gelbart W."/>
            <person name="Iyer V.N."/>
            <person name="Pollard D.A."/>
            <person name="Sackton T.B."/>
            <person name="Larracuente A.M."/>
            <person name="Singh N.D."/>
            <person name="Abad J.P."/>
            <person name="Abt D.N."/>
            <person name="Adryan B."/>
            <person name="Aguade M."/>
            <person name="Akashi H."/>
            <person name="Anderson W.W."/>
            <person name="Aquadro C.F."/>
            <person name="Ardell D.H."/>
            <person name="Arguello R."/>
            <person name="Artieri C.G."/>
            <person name="Barbash D.A."/>
            <person name="Barker D."/>
            <person name="Barsanti P."/>
            <person name="Batterham P."/>
            <person name="Batzoglou S."/>
            <person name="Begun D."/>
            <person name="Bhutkar A."/>
            <person name="Blanco E."/>
            <person name="Bosak S.A."/>
            <person name="Bradley R.K."/>
            <person name="Brand A.D."/>
            <person name="Brent M.R."/>
            <person name="Brooks A.N."/>
            <person name="Brown R.H."/>
            <person name="Butlin R.K."/>
            <person name="Caggese C."/>
            <person name="Calvi B.R."/>
            <person name="Bernardo de Carvalho A."/>
            <person name="Caspi A."/>
            <person name="Castrezana S."/>
            <person name="Celniker S.E."/>
            <person name="Chang J.L."/>
            <person name="Chapple C."/>
            <person name="Chatterji S."/>
            <person name="Chinwalla A."/>
            <person name="Civetta A."/>
            <person name="Clifton S.W."/>
            <person name="Comeron J.M."/>
            <person name="Costello J.C."/>
            <person name="Coyne J.A."/>
            <person name="Daub J."/>
            <person name="David R.G."/>
            <person name="Delcher A.L."/>
            <person name="Delehaunty K."/>
            <person name="Do C.B."/>
            <person name="Ebling H."/>
            <person name="Edwards K."/>
            <person name="Eickbush T."/>
            <person name="Evans J.D."/>
            <person name="Filipski A."/>
            <person name="Findeiss S."/>
            <person name="Freyhult E."/>
            <person name="Fulton L."/>
            <person name="Fulton R."/>
            <person name="Garcia A.C."/>
            <person name="Gardiner A."/>
            <person name="Garfield D.A."/>
            <person name="Garvin B.E."/>
            <person name="Gibson G."/>
            <person name="Gilbert D."/>
            <person name="Gnerre S."/>
            <person name="Godfrey J."/>
            <person name="Good R."/>
            <person name="Gotea V."/>
            <person name="Gravely B."/>
            <person name="Greenberg A.J."/>
            <person name="Griffiths-Jones S."/>
            <person name="Gross S."/>
            <person name="Guigo R."/>
            <person name="Gustafson E.A."/>
            <person name="Haerty W."/>
            <person name="Hahn M.W."/>
            <person name="Halligan D.L."/>
            <person name="Halpern A.L."/>
            <person name="Halter G.M."/>
            <person name="Han M.V."/>
            <person name="Heger A."/>
            <person name="Hillier L."/>
            <person name="Hinrichs A.S."/>
            <person name="Holmes I."/>
            <person name="Hoskins R.A."/>
            <person name="Hubisz M.J."/>
            <person name="Hultmark D."/>
            <person name="Huntley M.A."/>
            <person name="Jaffe D.B."/>
            <person name="Jagadeeshan S."/>
            <person name="Jeck W.R."/>
            <person name="Johnson J."/>
            <person name="Jones C.D."/>
            <person name="Jordan W.C."/>
            <person name="Karpen G.H."/>
            <person name="Kataoka E."/>
            <person name="Keightley P.D."/>
            <person name="Kheradpour P."/>
            <person name="Kirkness E.F."/>
            <person name="Koerich L.B."/>
            <person name="Kristiansen K."/>
            <person name="Kudrna D."/>
            <person name="Kulathinal R.J."/>
            <person name="Kumar S."/>
            <person name="Kwok R."/>
            <person name="Lander E."/>
            <person name="Langley C.H."/>
            <person name="Lapoint R."/>
            <person name="Lazzaro B.P."/>
            <person name="Lee S.J."/>
            <person name="Levesque L."/>
            <person name="Li R."/>
            <person name="Lin C.F."/>
            <person name="Lin M.F."/>
            <person name="Lindblad-Toh K."/>
            <person name="Llopart A."/>
            <person name="Long M."/>
            <person name="Low L."/>
            <person name="Lozovsky E."/>
            <person name="Lu J."/>
            <person name="Luo M."/>
            <person name="Machado C.A."/>
            <person name="Makalowski W."/>
            <person name="Marzo M."/>
            <person name="Matsuda M."/>
            <person name="Matzkin L."/>
            <person name="McAllister B."/>
            <person name="McBride C.S."/>
            <person name="McKernan B."/>
            <person name="McKernan K."/>
            <person name="Mendez-Lago M."/>
            <person name="Minx P."/>
            <person name="Mollenhauer M.U."/>
            <person name="Montooth K."/>
            <person name="Mount S.M."/>
            <person name="Mu X."/>
            <person name="Myers E."/>
            <person name="Negre B."/>
            <person name="Newfeld S."/>
            <person name="Nielsen R."/>
            <person name="Noor M.A."/>
            <person name="O'Grady P."/>
            <person name="Pachter L."/>
            <person name="Papaceit M."/>
            <person name="Parisi M.J."/>
            <person name="Parisi M."/>
            <person name="Parts L."/>
            <person name="Pedersen J.S."/>
            <person name="Pesole G."/>
            <person name="Phillippy A.M."/>
            <person name="Ponting C.P."/>
            <person name="Pop M."/>
            <person name="Porcelli D."/>
            <person name="Powell J.R."/>
            <person name="Prohaska S."/>
            <person name="Pruitt K."/>
            <person name="Puig M."/>
            <person name="Quesneville H."/>
            <person name="Ram K.R."/>
            <person name="Rand D."/>
            <person name="Rasmussen M.D."/>
            <person name="Reed L.K."/>
            <person name="Reenan R."/>
            <person name="Reily A."/>
            <person name="Remington K.A."/>
            <person name="Rieger T.T."/>
            <person name="Ritchie M.G."/>
            <person name="Robin C."/>
            <person name="Rogers Y.H."/>
            <person name="Rohde C."/>
            <person name="Rozas J."/>
            <person name="Rubenfield M.J."/>
            <person name="Ruiz A."/>
            <person name="Russo S."/>
            <person name="Salzberg S.L."/>
            <person name="Sanchez-Gracia A."/>
            <person name="Saranga D.J."/>
            <person name="Sato H."/>
            <person name="Schaeffer S.W."/>
            <person name="Schatz M.C."/>
            <person name="Schlenke T."/>
            <person name="Schwartz R."/>
            <person name="Segarra C."/>
            <person name="Singh R.S."/>
            <person name="Sirot L."/>
            <person name="Sirota M."/>
            <person name="Sisneros N.B."/>
            <person name="Smith C.D."/>
            <person name="Smith T.F."/>
            <person name="Spieth J."/>
            <person name="Stage D.E."/>
            <person name="Stark A."/>
            <person name="Stephan W."/>
            <person name="Strausberg R.L."/>
            <person name="Strempel S."/>
            <person name="Sturgill D."/>
            <person name="Sutton G."/>
            <person name="Sutton G.G."/>
            <person name="Tao W."/>
            <person name="Teichmann S."/>
            <person name="Tobari Y.N."/>
            <person name="Tomimura Y."/>
            <person name="Tsolas J.M."/>
            <person name="Valente V.L."/>
            <person name="Venter E."/>
            <person name="Venter J.C."/>
            <person name="Vicario S."/>
            <person name="Vieira F.G."/>
            <person name="Vilella A.J."/>
            <person name="Villasante A."/>
            <person name="Walenz B."/>
            <person name="Wang J."/>
            <person name="Wasserman M."/>
            <person name="Watts T."/>
            <person name="Wilson D."/>
            <person name="Wilson R.K."/>
            <person name="Wing R.A."/>
            <person name="Wolfner M.F."/>
            <person name="Wong A."/>
            <person name="Wong G.K."/>
            <person name="Wu C.I."/>
            <person name="Wu G."/>
            <person name="Yamamoto D."/>
            <person name="Yang H.P."/>
            <person name="Yang S.P."/>
            <person name="Yorke J.A."/>
            <person name="Yoshida K."/>
            <person name="Zdobnov E."/>
            <person name="Zhang P."/>
            <person name="Zhang Y."/>
            <person name="Zimin A.V."/>
            <person name="Baldwin J."/>
            <person name="Abdouelleil A."/>
            <person name="Abdulkadir J."/>
            <person name="Abebe A."/>
            <person name="Abera B."/>
            <person name="Abreu J."/>
            <person name="Acer S.C."/>
            <person name="Aftuck L."/>
            <person name="Alexander A."/>
            <person name="An P."/>
            <person name="Anderson E."/>
            <person name="Anderson S."/>
            <person name="Arachi H."/>
            <person name="Azer M."/>
            <person name="Bachantsang P."/>
            <person name="Barry A."/>
            <person name="Bayul T."/>
            <person name="Berlin A."/>
            <person name="Bessette D."/>
            <person name="Bloom T."/>
            <person name="Blye J."/>
            <person name="Boguslavskiy L."/>
            <person name="Bonnet C."/>
            <person name="Boukhgalter B."/>
            <person name="Bourzgui I."/>
            <person name="Brown A."/>
            <person name="Cahill P."/>
            <person name="Channer S."/>
            <person name="Cheshatsang Y."/>
            <person name="Chuda L."/>
            <person name="Citroen M."/>
            <person name="Collymore A."/>
            <person name="Cooke P."/>
            <person name="Costello M."/>
            <person name="D'Aco K."/>
            <person name="Daza R."/>
            <person name="De Haan G."/>
            <person name="DeGray S."/>
            <person name="DeMaso C."/>
            <person name="Dhargay N."/>
            <person name="Dooley K."/>
            <person name="Dooley E."/>
            <person name="Doricent M."/>
            <person name="Dorje P."/>
            <person name="Dorjee K."/>
            <person name="Dupes A."/>
            <person name="Elong R."/>
            <person name="Falk J."/>
            <person name="Farina A."/>
            <person name="Faro S."/>
            <person name="Ferguson D."/>
            <person name="Fisher S."/>
            <person name="Foley C.D."/>
            <person name="Franke A."/>
            <person name="Friedrich D."/>
            <person name="Gadbois L."/>
            <person name="Gearin G."/>
            <person name="Gearin C.R."/>
            <person name="Giannoukos G."/>
            <person name="Goode T."/>
            <person name="Graham J."/>
            <person name="Grandbois E."/>
            <person name="Grewal S."/>
            <person name="Gyaltsen K."/>
            <person name="Hafez N."/>
            <person name="Hagos B."/>
            <person name="Hall J."/>
            <person name="Henson C."/>
            <person name="Hollinger A."/>
            <person name="Honan T."/>
            <person name="Huard M.D."/>
            <person name="Hughes L."/>
            <person name="Hurhula B."/>
            <person name="Husby M.E."/>
            <person name="Kamat A."/>
            <person name="Kanga B."/>
            <person name="Kashin S."/>
            <person name="Khazanovich D."/>
            <person name="Kisner P."/>
            <person name="Lance K."/>
            <person name="Lara M."/>
            <person name="Lee W."/>
            <person name="Lennon N."/>
            <person name="Letendre F."/>
            <person name="LeVine R."/>
            <person name="Lipovsky A."/>
            <person name="Liu X."/>
            <person name="Liu J."/>
            <person name="Liu S."/>
            <person name="Lokyitsang T."/>
            <person name="Lokyitsang Y."/>
            <person name="Lubonja R."/>
            <person name="Lui A."/>
            <person name="MacDonald P."/>
            <person name="Magnisalis V."/>
            <person name="Maru K."/>
            <person name="Matthews C."/>
            <person name="McCusker W."/>
            <person name="McDonough S."/>
            <person name="Mehta T."/>
            <person name="Meldrim J."/>
            <person name="Meneus L."/>
            <person name="Mihai O."/>
            <person name="Mihalev A."/>
            <person name="Mihova T."/>
            <person name="Mittelman R."/>
            <person name="Mlenga V."/>
            <person name="Montmayeur A."/>
            <person name="Mulrain L."/>
            <person name="Navidi A."/>
            <person name="Naylor J."/>
            <person name="Negash T."/>
            <person name="Nguyen T."/>
            <person name="Nguyen N."/>
            <person name="Nicol R."/>
            <person name="Norbu C."/>
            <person name="Norbu N."/>
            <person name="Novod N."/>
            <person name="O'Neill B."/>
            <person name="Osman S."/>
            <person name="Markiewicz E."/>
            <person name="Oyono O.L."/>
            <person name="Patti C."/>
            <person name="Phunkhang P."/>
            <person name="Pierre F."/>
            <person name="Priest M."/>
            <person name="Raghuraman S."/>
            <person name="Rege F."/>
            <person name="Reyes R."/>
            <person name="Rise C."/>
            <person name="Rogov P."/>
            <person name="Ross K."/>
            <person name="Ryan E."/>
            <person name="Settipalli S."/>
            <person name="Shea T."/>
            <person name="Sherpa N."/>
            <person name="Shi L."/>
            <person name="Shih D."/>
            <person name="Sparrow T."/>
            <person name="Spaulding J."/>
            <person name="Stalker J."/>
            <person name="Stange-Thomann N."/>
            <person name="Stavropoulos S."/>
            <person name="Stone C."/>
            <person name="Strader C."/>
            <person name="Tesfaye S."/>
            <person name="Thomson T."/>
            <person name="Thoulutsang Y."/>
            <person name="Thoulutsang D."/>
            <person name="Topham K."/>
            <person name="Topping I."/>
            <person name="Tsamla T."/>
            <person name="Vassiliev H."/>
            <person name="Vo A."/>
            <person name="Wangchuk T."/>
            <person name="Wangdi T."/>
            <person name="Weiand M."/>
            <person name="Wilkinson J."/>
            <person name="Wilson A."/>
            <person name="Yadav S."/>
            <person name="Young G."/>
            <person name="Yu Q."/>
            <person name="Zembek L."/>
            <person name="Zhong D."/>
            <person name="Zimmer A."/>
            <person name="Zwirko Z."/>
            <person name="Jaffe D.B."/>
            <person name="Alvarez P."/>
            <person name="Brockman W."/>
            <person name="Butler J."/>
            <person name="Chin C."/>
            <person name="Gnerre S."/>
            <person name="Grabherr M."/>
            <person name="Kleber M."/>
            <person name="Mauceli E."/>
            <person name="MacCallum I."/>
        </authorList>
    </citation>
    <scope>NUCLEOTIDE SEQUENCE [LARGE SCALE GENOMIC DNA]</scope>
    <source>
        <strain evidence="3">Tucson 14030-0811.24</strain>
    </source>
</reference>
<keyword evidence="3" id="KW-1185">Reference proteome</keyword>
<dbReference type="Gene3D" id="2.60.120.10">
    <property type="entry name" value="Jelly Rolls"/>
    <property type="match status" value="1"/>
</dbReference>
<feature type="compositionally biased region" description="Polar residues" evidence="1">
    <location>
        <begin position="416"/>
        <end position="425"/>
    </location>
</feature>
<feature type="compositionally biased region" description="Basic and acidic residues" evidence="1">
    <location>
        <begin position="871"/>
        <end position="886"/>
    </location>
</feature>
<feature type="region of interest" description="Disordered" evidence="1">
    <location>
        <begin position="845"/>
        <end position="894"/>
    </location>
</feature>
<feature type="compositionally biased region" description="Low complexity" evidence="1">
    <location>
        <begin position="115"/>
        <end position="126"/>
    </location>
</feature>
<dbReference type="FunCoup" id="B4NLB8">
    <property type="interactions" value="19"/>
</dbReference>
<dbReference type="Proteomes" id="UP000007798">
    <property type="component" value="Unassembled WGS sequence"/>
</dbReference>
<dbReference type="STRING" id="7260.B4NLB8"/>
<feature type="compositionally biased region" description="Acidic residues" evidence="1">
    <location>
        <begin position="461"/>
        <end position="471"/>
    </location>
</feature>
<dbReference type="EMBL" id="CH964272">
    <property type="protein sequence ID" value="EDW84321.2"/>
    <property type="molecule type" value="Genomic_DNA"/>
</dbReference>
<feature type="region of interest" description="Disordered" evidence="1">
    <location>
        <begin position="186"/>
        <end position="232"/>
    </location>
</feature>
<feature type="compositionally biased region" description="Low complexity" evidence="1">
    <location>
        <begin position="689"/>
        <end position="700"/>
    </location>
</feature>
<dbReference type="SMR" id="B4NLB8"/>
<feature type="region of interest" description="Disordered" evidence="1">
    <location>
        <begin position="407"/>
        <end position="436"/>
    </location>
</feature>
<feature type="region of interest" description="Disordered" evidence="1">
    <location>
        <begin position="1"/>
        <end position="38"/>
    </location>
</feature>
<feature type="compositionally biased region" description="Polar residues" evidence="1">
    <location>
        <begin position="626"/>
        <end position="646"/>
    </location>
</feature>